<dbReference type="EMBL" id="CACTIH010002378">
    <property type="protein sequence ID" value="CAA2976203.1"/>
    <property type="molecule type" value="Genomic_DNA"/>
</dbReference>
<evidence type="ECO:0000313" key="3">
    <source>
        <dbReference type="Proteomes" id="UP000594638"/>
    </source>
</evidence>
<dbReference type="Gramene" id="OE9A058889T1">
    <property type="protein sequence ID" value="OE9A058889C1"/>
    <property type="gene ID" value="OE9A058889"/>
</dbReference>
<feature type="non-terminal residue" evidence="2">
    <location>
        <position position="1"/>
    </location>
</feature>
<evidence type="ECO:0000313" key="2">
    <source>
        <dbReference type="EMBL" id="CAA2976203.1"/>
    </source>
</evidence>
<evidence type="ECO:0000256" key="1">
    <source>
        <dbReference type="SAM" id="SignalP"/>
    </source>
</evidence>
<dbReference type="Proteomes" id="UP000594638">
    <property type="component" value="Unassembled WGS sequence"/>
</dbReference>
<accession>A0A8S0RD98</accession>
<sequence>VISAIITAAWCGAVLLRCCVAIPSPNCENGFSDAGDNDGNERVCGVCSRRRIAREIREKVRYYRESVYVI</sequence>
<organism evidence="2 3">
    <name type="scientific">Olea europaea subsp. europaea</name>
    <dbReference type="NCBI Taxonomy" id="158383"/>
    <lineage>
        <taxon>Eukaryota</taxon>
        <taxon>Viridiplantae</taxon>
        <taxon>Streptophyta</taxon>
        <taxon>Embryophyta</taxon>
        <taxon>Tracheophyta</taxon>
        <taxon>Spermatophyta</taxon>
        <taxon>Magnoliopsida</taxon>
        <taxon>eudicotyledons</taxon>
        <taxon>Gunneridae</taxon>
        <taxon>Pentapetalae</taxon>
        <taxon>asterids</taxon>
        <taxon>lamiids</taxon>
        <taxon>Lamiales</taxon>
        <taxon>Oleaceae</taxon>
        <taxon>Oleeae</taxon>
        <taxon>Olea</taxon>
    </lineage>
</organism>
<feature type="chain" id="PRO_5035879844" description="Secreted protein" evidence="1">
    <location>
        <begin position="22"/>
        <end position="70"/>
    </location>
</feature>
<proteinExistence type="predicted"/>
<feature type="signal peptide" evidence="1">
    <location>
        <begin position="1"/>
        <end position="21"/>
    </location>
</feature>
<keyword evidence="1" id="KW-0732">Signal</keyword>
<reference evidence="2 3" key="1">
    <citation type="submission" date="2019-12" db="EMBL/GenBank/DDBJ databases">
        <authorList>
            <person name="Alioto T."/>
            <person name="Alioto T."/>
            <person name="Gomez Garrido J."/>
        </authorList>
    </citation>
    <scope>NUCLEOTIDE SEQUENCE [LARGE SCALE GENOMIC DNA]</scope>
</reference>
<comment type="caution">
    <text evidence="2">The sequence shown here is derived from an EMBL/GenBank/DDBJ whole genome shotgun (WGS) entry which is preliminary data.</text>
</comment>
<dbReference type="AlphaFoldDB" id="A0A8S0RD98"/>
<gene>
    <name evidence="2" type="ORF">OLEA9_A058889</name>
</gene>
<evidence type="ECO:0008006" key="4">
    <source>
        <dbReference type="Google" id="ProtNLM"/>
    </source>
</evidence>
<keyword evidence="3" id="KW-1185">Reference proteome</keyword>
<name>A0A8S0RD98_OLEEU</name>
<protein>
    <recommendedName>
        <fullName evidence="4">Secreted protein</fullName>
    </recommendedName>
</protein>